<name>A0A9D3S6C6_ANGAN</name>
<evidence type="ECO:0000256" key="1">
    <source>
        <dbReference type="SAM" id="MobiDB-lite"/>
    </source>
</evidence>
<feature type="compositionally biased region" description="Basic and acidic residues" evidence="1">
    <location>
        <begin position="1"/>
        <end position="16"/>
    </location>
</feature>
<feature type="region of interest" description="Disordered" evidence="1">
    <location>
        <begin position="1"/>
        <end position="22"/>
    </location>
</feature>
<proteinExistence type="predicted"/>
<reference evidence="2" key="1">
    <citation type="submission" date="2021-01" db="EMBL/GenBank/DDBJ databases">
        <title>A chromosome-scale assembly of European eel, Anguilla anguilla.</title>
        <authorList>
            <person name="Henkel C."/>
            <person name="Jong-Raadsen S.A."/>
            <person name="Dufour S."/>
            <person name="Weltzien F.-A."/>
            <person name="Palstra A.P."/>
            <person name="Pelster B."/>
            <person name="Spaink H.P."/>
            <person name="Van Den Thillart G.E."/>
            <person name="Jansen H."/>
            <person name="Zahm M."/>
            <person name="Klopp C."/>
            <person name="Cedric C."/>
            <person name="Louis A."/>
            <person name="Berthelot C."/>
            <person name="Parey E."/>
            <person name="Roest Crollius H."/>
            <person name="Montfort J."/>
            <person name="Robinson-Rechavi M."/>
            <person name="Bucao C."/>
            <person name="Bouchez O."/>
            <person name="Gislard M."/>
            <person name="Lluch J."/>
            <person name="Milhes M."/>
            <person name="Lampietro C."/>
            <person name="Lopez Roques C."/>
            <person name="Donnadieu C."/>
            <person name="Braasch I."/>
            <person name="Desvignes T."/>
            <person name="Postlethwait J."/>
            <person name="Bobe J."/>
            <person name="Guiguen Y."/>
            <person name="Dirks R."/>
        </authorList>
    </citation>
    <scope>NUCLEOTIDE SEQUENCE</scope>
    <source>
        <strain evidence="2">Tag_6206</strain>
        <tissue evidence="2">Liver</tissue>
    </source>
</reference>
<evidence type="ECO:0000313" key="2">
    <source>
        <dbReference type="EMBL" id="KAG5856453.1"/>
    </source>
</evidence>
<accession>A0A9D3S6C6</accession>
<evidence type="ECO:0000313" key="3">
    <source>
        <dbReference type="Proteomes" id="UP001044222"/>
    </source>
</evidence>
<sequence length="22" mass="2587">MELSDARQHEKLDHRATKVAHN</sequence>
<protein>
    <submittedName>
        <fullName evidence="2">Uncharacterized protein</fullName>
    </submittedName>
</protein>
<dbReference type="Proteomes" id="UP001044222">
    <property type="component" value="Unassembled WGS sequence"/>
</dbReference>
<comment type="caution">
    <text evidence="2">The sequence shown here is derived from an EMBL/GenBank/DDBJ whole genome shotgun (WGS) entry which is preliminary data.</text>
</comment>
<dbReference type="AlphaFoldDB" id="A0A9D3S6C6"/>
<organism evidence="2 3">
    <name type="scientific">Anguilla anguilla</name>
    <name type="common">European freshwater eel</name>
    <name type="synonym">Muraena anguilla</name>
    <dbReference type="NCBI Taxonomy" id="7936"/>
    <lineage>
        <taxon>Eukaryota</taxon>
        <taxon>Metazoa</taxon>
        <taxon>Chordata</taxon>
        <taxon>Craniata</taxon>
        <taxon>Vertebrata</taxon>
        <taxon>Euteleostomi</taxon>
        <taxon>Actinopterygii</taxon>
        <taxon>Neopterygii</taxon>
        <taxon>Teleostei</taxon>
        <taxon>Anguilliformes</taxon>
        <taxon>Anguillidae</taxon>
        <taxon>Anguilla</taxon>
    </lineage>
</organism>
<gene>
    <name evidence="2" type="ORF">ANANG_G00008120</name>
</gene>
<keyword evidence="3" id="KW-1185">Reference proteome</keyword>
<dbReference type="EMBL" id="JAFIRN010000001">
    <property type="protein sequence ID" value="KAG5856453.1"/>
    <property type="molecule type" value="Genomic_DNA"/>
</dbReference>